<keyword evidence="5 9" id="KW-0460">Magnesium</keyword>
<evidence type="ECO:0000256" key="2">
    <source>
        <dbReference type="ARBA" id="ARBA00009749"/>
    </source>
</evidence>
<evidence type="ECO:0000313" key="12">
    <source>
        <dbReference type="Proteomes" id="UP000593626"/>
    </source>
</evidence>
<dbReference type="PROSITE" id="PS51371">
    <property type="entry name" value="CBS"/>
    <property type="match status" value="2"/>
</dbReference>
<comment type="subcellular location">
    <subcellularLocation>
        <location evidence="9">Cell membrane</location>
        <topology evidence="9">Multi-pass membrane protein</topology>
    </subcellularLocation>
    <subcellularLocation>
        <location evidence="1">Membrane</location>
        <topology evidence="1">Multi-pass membrane protein</topology>
    </subcellularLocation>
</comment>
<dbReference type="GO" id="GO:0015095">
    <property type="term" value="F:magnesium ion transmembrane transporter activity"/>
    <property type="evidence" value="ECO:0007669"/>
    <property type="project" value="UniProtKB-UniRule"/>
</dbReference>
<comment type="caution">
    <text evidence="9">Lacks conserved residue(s) required for the propagation of feature annotation.</text>
</comment>
<keyword evidence="8" id="KW-0129">CBS domain</keyword>
<organism evidence="11 12">
    <name type="scientific">Mangrovibacillus cuniculi</name>
    <dbReference type="NCBI Taxonomy" id="2593652"/>
    <lineage>
        <taxon>Bacteria</taxon>
        <taxon>Bacillati</taxon>
        <taxon>Bacillota</taxon>
        <taxon>Bacilli</taxon>
        <taxon>Bacillales</taxon>
        <taxon>Bacillaceae</taxon>
        <taxon>Mangrovibacillus</taxon>
    </lineage>
</organism>
<evidence type="ECO:0000256" key="6">
    <source>
        <dbReference type="ARBA" id="ARBA00022989"/>
    </source>
</evidence>
<reference evidence="11 12" key="1">
    <citation type="submission" date="2019-07" db="EMBL/GenBank/DDBJ databases">
        <title>Genome sequence of 2 isolates from Red Sea Mangroves.</title>
        <authorList>
            <person name="Sefrji F."/>
            <person name="Michoud G."/>
            <person name="Merlino G."/>
            <person name="Daffonchio D."/>
        </authorList>
    </citation>
    <scope>NUCLEOTIDE SEQUENCE [LARGE SCALE GENOMIC DNA]</scope>
    <source>
        <strain evidence="11 12">R1DC41</strain>
    </source>
</reference>
<dbReference type="InterPro" id="IPR046342">
    <property type="entry name" value="CBS_dom_sf"/>
</dbReference>
<dbReference type="InterPro" id="IPR006667">
    <property type="entry name" value="SLC41_membr_dom"/>
</dbReference>
<dbReference type="SUPFAM" id="SSF54631">
    <property type="entry name" value="CBS-domain pair"/>
    <property type="match status" value="1"/>
</dbReference>
<dbReference type="InterPro" id="IPR006668">
    <property type="entry name" value="Mg_transptr_MgtE_intracell_dom"/>
</dbReference>
<dbReference type="GO" id="GO:0046872">
    <property type="term" value="F:metal ion binding"/>
    <property type="evidence" value="ECO:0007669"/>
    <property type="project" value="UniProtKB-KW"/>
</dbReference>
<name>A0A7S8C9W8_9BACI</name>
<feature type="transmembrane region" description="Helical" evidence="9">
    <location>
        <begin position="388"/>
        <end position="414"/>
    </location>
</feature>
<feature type="domain" description="CBS" evidence="10">
    <location>
        <begin position="205"/>
        <end position="263"/>
    </location>
</feature>
<comment type="subunit">
    <text evidence="9">Homodimer.</text>
</comment>
<evidence type="ECO:0000256" key="9">
    <source>
        <dbReference type="RuleBase" id="RU362011"/>
    </source>
</evidence>
<dbReference type="SUPFAM" id="SSF158791">
    <property type="entry name" value="MgtE N-terminal domain-like"/>
    <property type="match status" value="1"/>
</dbReference>
<dbReference type="Gene3D" id="3.10.580.10">
    <property type="entry name" value="CBS-domain"/>
    <property type="match status" value="1"/>
</dbReference>
<dbReference type="PANTHER" id="PTHR43773:SF1">
    <property type="entry name" value="MAGNESIUM TRANSPORTER MGTE"/>
    <property type="match status" value="1"/>
</dbReference>
<evidence type="ECO:0000256" key="3">
    <source>
        <dbReference type="ARBA" id="ARBA00022448"/>
    </source>
</evidence>
<dbReference type="InterPro" id="IPR000644">
    <property type="entry name" value="CBS_dom"/>
</dbReference>
<evidence type="ECO:0000256" key="8">
    <source>
        <dbReference type="PROSITE-ProRule" id="PRU00703"/>
    </source>
</evidence>
<dbReference type="Pfam" id="PF03448">
    <property type="entry name" value="MgtE_N"/>
    <property type="match status" value="1"/>
</dbReference>
<keyword evidence="4 9" id="KW-0812">Transmembrane</keyword>
<feature type="transmembrane region" description="Helical" evidence="9">
    <location>
        <begin position="287"/>
        <end position="305"/>
    </location>
</feature>
<feature type="transmembrane region" description="Helical" evidence="9">
    <location>
        <begin position="317"/>
        <end position="340"/>
    </location>
</feature>
<dbReference type="Gene3D" id="1.10.357.20">
    <property type="entry name" value="SLC41 divalent cation transporters, integral membrane domain"/>
    <property type="match status" value="1"/>
</dbReference>
<dbReference type="KEGG" id="mcui:G8O30_03510"/>
<comment type="function">
    <text evidence="9">Acts as a magnesium transporter.</text>
</comment>
<dbReference type="InterPro" id="IPR036739">
    <property type="entry name" value="SLC41_membr_dom_sf"/>
</dbReference>
<dbReference type="InterPro" id="IPR038076">
    <property type="entry name" value="MgtE_N_sf"/>
</dbReference>
<evidence type="ECO:0000256" key="1">
    <source>
        <dbReference type="ARBA" id="ARBA00004141"/>
    </source>
</evidence>
<sequence>MTEDKNTFNQELLFELLEKKEYEKFRLEFLDLHSYDQATFFLSLEEEQRVTLYHFLSPEEMATVFENVEQPEDNYQDVMAEMTPEYAASMLANMYVDDAVDVLNELDKDQVASYLTIMDKESATEIKELLHYEEYTAGSIMTTEFIAISSNQTVKSAMAILKREAPDAETIYYIYVVDEVERLVGVISLRDLIISDDDTMIAEVMSDRVVSVSVGEDQEEVARKMRDYNFLAMPVVDFQDHLLGIITVDDIVDVIDEEASDDYSKLAGVSDVDTLDYNPITSAKKRLPWLIILLFLGMMTASLIGRFESTLDQVPVLAAFIPLIAGMAGNTGTQALAVAVRGIAKGEMAQQSIIKILGRELGTGLITGSSSGIVATIMIYLWKGDFYVALLVGFSIFISLIIATLAGAVIPLLMHKVKIDPAVASGPFITTINDIISTLIYFGFATLFLSYFL</sequence>
<dbReference type="SMART" id="SM00924">
    <property type="entry name" value="MgtE_N"/>
    <property type="match status" value="1"/>
</dbReference>
<dbReference type="EMBL" id="CP049742">
    <property type="protein sequence ID" value="QPC46090.1"/>
    <property type="molecule type" value="Genomic_DNA"/>
</dbReference>
<dbReference type="SUPFAM" id="SSF161093">
    <property type="entry name" value="MgtE membrane domain-like"/>
    <property type="match status" value="1"/>
</dbReference>
<dbReference type="PANTHER" id="PTHR43773">
    <property type="entry name" value="MAGNESIUM TRANSPORTER MGTE"/>
    <property type="match status" value="1"/>
</dbReference>
<dbReference type="Proteomes" id="UP000593626">
    <property type="component" value="Chromosome"/>
</dbReference>
<dbReference type="AlphaFoldDB" id="A0A7S8C9W8"/>
<keyword evidence="3 9" id="KW-0813">Transport</keyword>
<evidence type="ECO:0000313" key="11">
    <source>
        <dbReference type="EMBL" id="QPC46090.1"/>
    </source>
</evidence>
<evidence type="ECO:0000259" key="10">
    <source>
        <dbReference type="PROSITE" id="PS51371"/>
    </source>
</evidence>
<dbReference type="CDD" id="cd04606">
    <property type="entry name" value="CBS_pair_Mg_transporter"/>
    <property type="match status" value="1"/>
</dbReference>
<dbReference type="SMART" id="SM00116">
    <property type="entry name" value="CBS"/>
    <property type="match status" value="2"/>
</dbReference>
<evidence type="ECO:0000256" key="7">
    <source>
        <dbReference type="ARBA" id="ARBA00023136"/>
    </source>
</evidence>
<dbReference type="NCBIfam" id="TIGR00400">
    <property type="entry name" value="mgtE"/>
    <property type="match status" value="1"/>
</dbReference>
<dbReference type="InterPro" id="IPR006669">
    <property type="entry name" value="MgtE_transporter"/>
</dbReference>
<proteinExistence type="inferred from homology"/>
<keyword evidence="7 9" id="KW-0472">Membrane</keyword>
<keyword evidence="12" id="KW-1185">Reference proteome</keyword>
<dbReference type="Pfam" id="PF01769">
    <property type="entry name" value="MgtE"/>
    <property type="match status" value="1"/>
</dbReference>
<dbReference type="GO" id="GO:0005886">
    <property type="term" value="C:plasma membrane"/>
    <property type="evidence" value="ECO:0007669"/>
    <property type="project" value="UniProtKB-SubCell"/>
</dbReference>
<feature type="domain" description="CBS" evidence="10">
    <location>
        <begin position="141"/>
        <end position="203"/>
    </location>
</feature>
<feature type="transmembrane region" description="Helical" evidence="9">
    <location>
        <begin position="361"/>
        <end position="382"/>
    </location>
</feature>
<protein>
    <recommendedName>
        <fullName evidence="9">Magnesium transporter MgtE</fullName>
    </recommendedName>
</protein>
<evidence type="ECO:0000256" key="5">
    <source>
        <dbReference type="ARBA" id="ARBA00022842"/>
    </source>
</evidence>
<keyword evidence="9" id="KW-1003">Cell membrane</keyword>
<dbReference type="Pfam" id="PF00571">
    <property type="entry name" value="CBS"/>
    <property type="match status" value="2"/>
</dbReference>
<keyword evidence="6 9" id="KW-1133">Transmembrane helix</keyword>
<dbReference type="RefSeq" id="WP_239673611.1">
    <property type="nucleotide sequence ID" value="NZ_CP049742.1"/>
</dbReference>
<keyword evidence="9" id="KW-0479">Metal-binding</keyword>
<dbReference type="Gene3D" id="1.25.60.10">
    <property type="entry name" value="MgtE N-terminal domain-like"/>
    <property type="match status" value="1"/>
</dbReference>
<comment type="similarity">
    <text evidence="2 9">Belongs to the SLC41A transporter family.</text>
</comment>
<accession>A0A7S8C9W8</accession>
<gene>
    <name evidence="11" type="primary">mgtE</name>
    <name evidence="11" type="ORF">G8O30_03510</name>
</gene>
<evidence type="ECO:0000256" key="4">
    <source>
        <dbReference type="ARBA" id="ARBA00022692"/>
    </source>
</evidence>